<evidence type="ECO:0000313" key="2">
    <source>
        <dbReference type="Proteomes" id="UP000283210"/>
    </source>
</evidence>
<dbReference type="AlphaFoldDB" id="A0A3S2MF37"/>
<proteinExistence type="predicted"/>
<reference evidence="1 2" key="1">
    <citation type="submission" date="2018-11" db="EMBL/GenBank/DDBJ databases">
        <authorList>
            <person name="Lopez-Roques C."/>
            <person name="Donnadieu C."/>
            <person name="Bouchez O."/>
            <person name="Klopp C."/>
            <person name="Cabau C."/>
            <person name="Zahm M."/>
        </authorList>
    </citation>
    <scope>NUCLEOTIDE SEQUENCE [LARGE SCALE GENOMIC DNA]</scope>
    <source>
        <strain evidence="1">RS831</strain>
        <tissue evidence="1">Whole body</tissue>
    </source>
</reference>
<sequence length="74" mass="7850">MLTKTSEPLFASVVDPWQNRCTRTQNVPVPKTHSVLGVGTVLGAGSTSFLLLFVGEIEPSSSEPQSFNACDVGI</sequence>
<reference evidence="1 2" key="2">
    <citation type="submission" date="2019-01" db="EMBL/GenBank/DDBJ databases">
        <title>A chromosome length genome reference of the Java medaka (oryzias javanicus).</title>
        <authorList>
            <person name="Herpin A."/>
            <person name="Takehana Y."/>
            <person name="Naruse K."/>
            <person name="Ansai S."/>
            <person name="Kawaguchi M."/>
        </authorList>
    </citation>
    <scope>NUCLEOTIDE SEQUENCE [LARGE SCALE GENOMIC DNA]</scope>
    <source>
        <strain evidence="1">RS831</strain>
        <tissue evidence="1">Whole body</tissue>
    </source>
</reference>
<protein>
    <submittedName>
        <fullName evidence="1">Uncharacterized protein</fullName>
    </submittedName>
</protein>
<evidence type="ECO:0000313" key="1">
    <source>
        <dbReference type="EMBL" id="RVE57683.1"/>
    </source>
</evidence>
<gene>
    <name evidence="1" type="ORF">OJAV_G00218560</name>
</gene>
<accession>A0A3S2MF37</accession>
<organism evidence="1 2">
    <name type="scientific">Oryzias javanicus</name>
    <name type="common">Javanese ricefish</name>
    <name type="synonym">Aplocheilus javanicus</name>
    <dbReference type="NCBI Taxonomy" id="123683"/>
    <lineage>
        <taxon>Eukaryota</taxon>
        <taxon>Metazoa</taxon>
        <taxon>Chordata</taxon>
        <taxon>Craniata</taxon>
        <taxon>Vertebrata</taxon>
        <taxon>Euteleostomi</taxon>
        <taxon>Actinopterygii</taxon>
        <taxon>Neopterygii</taxon>
        <taxon>Teleostei</taxon>
        <taxon>Neoteleostei</taxon>
        <taxon>Acanthomorphata</taxon>
        <taxon>Ovalentaria</taxon>
        <taxon>Atherinomorphae</taxon>
        <taxon>Beloniformes</taxon>
        <taxon>Adrianichthyidae</taxon>
        <taxon>Oryziinae</taxon>
        <taxon>Oryzias</taxon>
    </lineage>
</organism>
<name>A0A3S2MF37_ORYJA</name>
<dbReference type="EMBL" id="CM012458">
    <property type="protein sequence ID" value="RVE57683.1"/>
    <property type="molecule type" value="Genomic_DNA"/>
</dbReference>
<keyword evidence="2" id="KW-1185">Reference proteome</keyword>
<dbReference type="Proteomes" id="UP000283210">
    <property type="component" value="Chromosome 22"/>
</dbReference>